<dbReference type="RefSeq" id="WP_047784626.1">
    <property type="nucleotide sequence ID" value="NZ_JZWI01000011.1"/>
</dbReference>
<dbReference type="PIRSF" id="PIRSF039032">
    <property type="entry name" value="HigB-2"/>
    <property type="match status" value="1"/>
</dbReference>
<accession>A0A0H2MHR2</accession>
<name>A0A0H2MHR2_VARPD</name>
<dbReference type="EMBL" id="JZWI01000011">
    <property type="protein sequence ID" value="KLN56380.1"/>
    <property type="molecule type" value="Genomic_DNA"/>
</dbReference>
<comment type="caution">
    <text evidence="1">The sequence shown here is derived from an EMBL/GenBank/DDBJ whole genome shotgun (WGS) entry which is preliminary data.</text>
</comment>
<gene>
    <name evidence="1" type="primary">higB-2</name>
    <name evidence="1" type="ORF">VPARA_23220</name>
</gene>
<proteinExistence type="predicted"/>
<dbReference type="AlphaFoldDB" id="A0A0H2MHR2"/>
<dbReference type="InterPro" id="IPR009387">
    <property type="entry name" value="HigB-2"/>
</dbReference>
<evidence type="ECO:0000313" key="2">
    <source>
        <dbReference type="Proteomes" id="UP000035170"/>
    </source>
</evidence>
<reference evidence="1 2" key="1">
    <citation type="submission" date="2015-03" db="EMBL/GenBank/DDBJ databases">
        <title>Genome sequence of Variovorax paradoxus TBEA6.</title>
        <authorList>
            <person name="Poehlein A."/>
            <person name="Schuldes J."/>
            <person name="Wuebbeler J.H."/>
            <person name="Hiessl S."/>
            <person name="Steinbuechel A."/>
            <person name="Daniel R."/>
        </authorList>
    </citation>
    <scope>NUCLEOTIDE SEQUENCE [LARGE SCALE GENOMIC DNA]</scope>
    <source>
        <strain evidence="1 2">TBEA6</strain>
    </source>
</reference>
<organism evidence="1 2">
    <name type="scientific">Variovorax paradoxus</name>
    <dbReference type="NCBI Taxonomy" id="34073"/>
    <lineage>
        <taxon>Bacteria</taxon>
        <taxon>Pseudomonadati</taxon>
        <taxon>Pseudomonadota</taxon>
        <taxon>Betaproteobacteria</taxon>
        <taxon>Burkholderiales</taxon>
        <taxon>Comamonadaceae</taxon>
        <taxon>Variovorax</taxon>
    </lineage>
</organism>
<evidence type="ECO:0000313" key="1">
    <source>
        <dbReference type="EMBL" id="KLN56380.1"/>
    </source>
</evidence>
<dbReference type="PATRIC" id="fig|34073.19.peg.2381"/>
<sequence length="103" mass="11384">MFTVIETPTFQRLAADVWSDDERLEFVSFIAANIEAGDVIPGAGGLRKVRWTRAGMGKRGGARVICFNRNERGDLVLLMVYVKAKFDNIPAATLLKLKEALDA</sequence>
<dbReference type="Proteomes" id="UP000035170">
    <property type="component" value="Unassembled WGS sequence"/>
</dbReference>
<keyword evidence="2" id="KW-1185">Reference proteome</keyword>
<protein>
    <submittedName>
        <fullName evidence="1">Toxin HigB-2</fullName>
    </submittedName>
</protein>